<dbReference type="Proteomes" id="UP001632037">
    <property type="component" value="Unassembled WGS sequence"/>
</dbReference>
<evidence type="ECO:0008006" key="3">
    <source>
        <dbReference type="Google" id="ProtNLM"/>
    </source>
</evidence>
<organism evidence="1 2">
    <name type="scientific">Phytophthora oleae</name>
    <dbReference type="NCBI Taxonomy" id="2107226"/>
    <lineage>
        <taxon>Eukaryota</taxon>
        <taxon>Sar</taxon>
        <taxon>Stramenopiles</taxon>
        <taxon>Oomycota</taxon>
        <taxon>Peronosporomycetes</taxon>
        <taxon>Peronosporales</taxon>
        <taxon>Peronosporaceae</taxon>
        <taxon>Phytophthora</taxon>
    </lineage>
</organism>
<dbReference type="EMBL" id="JBIMZQ010000081">
    <property type="protein sequence ID" value="KAL3656463.1"/>
    <property type="molecule type" value="Genomic_DNA"/>
</dbReference>
<dbReference type="AlphaFoldDB" id="A0ABD3EPX8"/>
<evidence type="ECO:0000313" key="2">
    <source>
        <dbReference type="Proteomes" id="UP001632037"/>
    </source>
</evidence>
<sequence length="197" mass="22275">MLEQAKQESKWEREDPKQRFFEENILRWMLLILTRQPDAQFKLIGTKADLVKPPSLTQNVIDNVKERLNALLDNPDGYVELSQESTTALRTLENEVNGDFVAASVNSIQQTEDAIKAAIIAKLDQSFKMPKSFTQVLTHVISIRRTAAARATQQERMDSVIMPVSELCRDLKRALGVDSPKTCKGILRTLHELGDVL</sequence>
<accession>A0ABD3EPX8</accession>
<reference evidence="1 2" key="1">
    <citation type="submission" date="2024-09" db="EMBL/GenBank/DDBJ databases">
        <title>Genome sequencing and assembly of Phytophthora oleae, isolate VK10A, causative agent of rot of olive drupes.</title>
        <authorList>
            <person name="Conti Taguali S."/>
            <person name="Riolo M."/>
            <person name="La Spada F."/>
            <person name="Cacciola S.O."/>
            <person name="Dionisio G."/>
        </authorList>
    </citation>
    <scope>NUCLEOTIDE SEQUENCE [LARGE SCALE GENOMIC DNA]</scope>
    <source>
        <strain evidence="1 2">VK10A</strain>
    </source>
</reference>
<protein>
    <recommendedName>
        <fullName evidence="3">GED domain-containing protein</fullName>
    </recommendedName>
</protein>
<proteinExistence type="predicted"/>
<gene>
    <name evidence="1" type="ORF">V7S43_018688</name>
</gene>
<evidence type="ECO:0000313" key="1">
    <source>
        <dbReference type="EMBL" id="KAL3656463.1"/>
    </source>
</evidence>
<keyword evidence="2" id="KW-1185">Reference proteome</keyword>
<comment type="caution">
    <text evidence="1">The sequence shown here is derived from an EMBL/GenBank/DDBJ whole genome shotgun (WGS) entry which is preliminary data.</text>
</comment>
<name>A0ABD3EPX8_9STRA</name>